<evidence type="ECO:0000256" key="2">
    <source>
        <dbReference type="ARBA" id="ARBA00009840"/>
    </source>
</evidence>
<geneLocation type="plasmid" evidence="6">
    <name>5</name>
</geneLocation>
<protein>
    <submittedName>
        <fullName evidence="6">DNA recombination protein rmuC</fullName>
    </submittedName>
</protein>
<feature type="compositionally biased region" description="Basic and acidic residues" evidence="5">
    <location>
        <begin position="42"/>
        <end position="91"/>
    </location>
</feature>
<sequence>MGVVVVMVVVAGFAGVAGFVIGRSRVAVAEERAQREGAVAEQMRRERDTAGDLARQERDTAVEQARKERDAAVEQARRERDAAVEEARREREGAAAQVQALQQQVREAGAARASAEAELVAARERFAEQVALLREEHTVREKISAEVSKQVGADLIKRFTDLNDQRAQATAREMDQRRESIDALVKPVSAAMEKVAEQMQQVEKDRIRAHASLTEQMQQMCAVTEQSRAASEEMRKETQRLVQALRRPEARGQWGEKQLRSVLEAAGMVDQINFVAQQTFTTEEGVQRPDMVVQIGGGMSVVIDSKAPFGAFIEAQDARDDAERKQRLSAHATNVRRHIDQLAKKEYWRLPTQSPELVVMFMPSDVFLFAALEQDPSLWAYAESKKVVLTTPSALMALLRSIAAVVRQDAAVANLQKTVEVCQEMTKRLGDFVGHLAKLRTNLDKTVTSFNEAAGSLERRVLPQARRVNELQGKQDTIPEIPVAHAPRQLAIPSEVTDADSTSAA</sequence>
<evidence type="ECO:0000256" key="1">
    <source>
        <dbReference type="ARBA" id="ARBA00003416"/>
    </source>
</evidence>
<evidence type="ECO:0000256" key="3">
    <source>
        <dbReference type="ARBA" id="ARBA00023054"/>
    </source>
</evidence>
<organism evidence="6 7">
    <name type="scientific">Nocardia farcinica</name>
    <dbReference type="NCBI Taxonomy" id="37329"/>
    <lineage>
        <taxon>Bacteria</taxon>
        <taxon>Bacillati</taxon>
        <taxon>Actinomycetota</taxon>
        <taxon>Actinomycetes</taxon>
        <taxon>Mycobacteriales</taxon>
        <taxon>Nocardiaceae</taxon>
        <taxon>Nocardia</taxon>
    </lineage>
</organism>
<keyword evidence="3" id="KW-0175">Coiled coil</keyword>
<gene>
    <name evidence="6" type="primary">rmuC</name>
    <name evidence="6" type="ORF">ERS450000_06179</name>
</gene>
<keyword evidence="4" id="KW-0233">DNA recombination</keyword>
<evidence type="ECO:0000313" key="7">
    <source>
        <dbReference type="Proteomes" id="UP000057820"/>
    </source>
</evidence>
<accession>A0A0H5PAA7</accession>
<keyword evidence="6" id="KW-0614">Plasmid</keyword>
<dbReference type="Pfam" id="PF02646">
    <property type="entry name" value="RmuC"/>
    <property type="match status" value="1"/>
</dbReference>
<dbReference type="InterPro" id="IPR003798">
    <property type="entry name" value="DNA_recombination_RmuC"/>
</dbReference>
<proteinExistence type="inferred from homology"/>
<feature type="region of interest" description="Disordered" evidence="5">
    <location>
        <begin position="39"/>
        <end position="91"/>
    </location>
</feature>
<comment type="similarity">
    <text evidence="2">Belongs to the RmuC family.</text>
</comment>
<dbReference type="RefSeq" id="WP_060595316.1">
    <property type="nucleotide sequence ID" value="NZ_CP031420.1"/>
</dbReference>
<dbReference type="KEGG" id="nfr:ERS450000_06179"/>
<evidence type="ECO:0000256" key="5">
    <source>
        <dbReference type="SAM" id="MobiDB-lite"/>
    </source>
</evidence>
<name>A0A0H5PAA7_NOCFR</name>
<evidence type="ECO:0000256" key="4">
    <source>
        <dbReference type="ARBA" id="ARBA00023172"/>
    </source>
</evidence>
<evidence type="ECO:0000313" key="6">
    <source>
        <dbReference type="EMBL" id="CRY84637.1"/>
    </source>
</evidence>
<reference evidence="7" key="1">
    <citation type="submission" date="2015-03" db="EMBL/GenBank/DDBJ databases">
        <authorList>
            <consortium name="Pathogen Informatics"/>
        </authorList>
    </citation>
    <scope>NUCLEOTIDE SEQUENCE [LARGE SCALE GENOMIC DNA]</scope>
    <source>
        <strain evidence="7">NCTC11134</strain>
        <plasmid evidence="7">5</plasmid>
    </source>
</reference>
<dbReference type="GO" id="GO:0006310">
    <property type="term" value="P:DNA recombination"/>
    <property type="evidence" value="ECO:0007669"/>
    <property type="project" value="UniProtKB-KW"/>
</dbReference>
<dbReference type="EMBL" id="LN868942">
    <property type="protein sequence ID" value="CRY84637.1"/>
    <property type="molecule type" value="Genomic_DNA"/>
</dbReference>
<dbReference type="AlphaFoldDB" id="A0A0H5PAA7"/>
<dbReference type="Proteomes" id="UP000057820">
    <property type="component" value="Plasmid 5"/>
</dbReference>
<dbReference type="PANTHER" id="PTHR30563:SF0">
    <property type="entry name" value="DNA RECOMBINATION PROTEIN RMUC"/>
    <property type="match status" value="1"/>
</dbReference>
<dbReference type="PANTHER" id="PTHR30563">
    <property type="entry name" value="DNA RECOMBINATION PROTEIN RMUC"/>
    <property type="match status" value="1"/>
</dbReference>
<comment type="function">
    <text evidence="1">Involved in DNA recombination.</text>
</comment>